<dbReference type="AlphaFoldDB" id="A0A8J3SAT6"/>
<evidence type="ECO:0000259" key="1">
    <source>
        <dbReference type="Pfam" id="PF05118"/>
    </source>
</evidence>
<dbReference type="RefSeq" id="WP_189243001.1">
    <property type="nucleotide sequence ID" value="NZ_BMQP01000026.1"/>
</dbReference>
<gene>
    <name evidence="2" type="ORF">Pro02_48360</name>
</gene>
<evidence type="ECO:0000313" key="2">
    <source>
        <dbReference type="EMBL" id="GIH86428.1"/>
    </source>
</evidence>
<feature type="domain" description="Aspartyl/asparaginy/proline hydroxylase" evidence="1">
    <location>
        <begin position="34"/>
        <end position="180"/>
    </location>
</feature>
<dbReference type="Gene3D" id="2.60.120.330">
    <property type="entry name" value="B-lactam Antibiotic, Isopenicillin N Synthase, Chain"/>
    <property type="match status" value="1"/>
</dbReference>
<reference evidence="2" key="1">
    <citation type="submission" date="2021-01" db="EMBL/GenBank/DDBJ databases">
        <title>Whole genome shotgun sequence of Planobispora rosea NBRC 15558.</title>
        <authorList>
            <person name="Komaki H."/>
            <person name="Tamura T."/>
        </authorList>
    </citation>
    <scope>NUCLEOTIDE SEQUENCE</scope>
    <source>
        <strain evidence="2">NBRC 15558</strain>
    </source>
</reference>
<keyword evidence="3" id="KW-1185">Reference proteome</keyword>
<comment type="caution">
    <text evidence="2">The sequence shown here is derived from an EMBL/GenBank/DDBJ whole genome shotgun (WGS) entry which is preliminary data.</text>
</comment>
<dbReference type="SUPFAM" id="SSF51197">
    <property type="entry name" value="Clavaminate synthase-like"/>
    <property type="match status" value="1"/>
</dbReference>
<dbReference type="EMBL" id="BOOI01000046">
    <property type="protein sequence ID" value="GIH86428.1"/>
    <property type="molecule type" value="Genomic_DNA"/>
</dbReference>
<accession>A0A8J3SAT6</accession>
<organism evidence="2 3">
    <name type="scientific">Planobispora rosea</name>
    <dbReference type="NCBI Taxonomy" id="35762"/>
    <lineage>
        <taxon>Bacteria</taxon>
        <taxon>Bacillati</taxon>
        <taxon>Actinomycetota</taxon>
        <taxon>Actinomycetes</taxon>
        <taxon>Streptosporangiales</taxon>
        <taxon>Streptosporangiaceae</taxon>
        <taxon>Planobispora</taxon>
    </lineage>
</organism>
<dbReference type="InterPro" id="IPR027443">
    <property type="entry name" value="IPNS-like_sf"/>
</dbReference>
<dbReference type="Proteomes" id="UP000655044">
    <property type="component" value="Unassembled WGS sequence"/>
</dbReference>
<protein>
    <recommendedName>
        <fullName evidence="1">Aspartyl/asparaginy/proline hydroxylase domain-containing protein</fullName>
    </recommendedName>
</protein>
<sequence length="278" mass="31274">MNTTVVTHPLLNQIARLRPVPAATLDLMRQEALNTPTPGVISYSDYQSGGWWTASLLNHSGDPHDTIIGDGTPQPTTLLEHMPTTAAFLRELGLRYMYVRLARLEPNGWLWEHRDYAELTDVPRHRLHIPLATNASAVLVTAGARVHMRTGWLWRLTPTVAHGVCNELGPERLHLIADVYVDDAYRALAEHPDLDLDDITELTPLSEQACQQALSQAADLARLGFVRAAEQHLLRLYYRHALPEGGAYDLIAQMHQVLGDEARAERWRRDKTILLARD</sequence>
<name>A0A8J3SAT6_PLARO</name>
<dbReference type="InterPro" id="IPR007803">
    <property type="entry name" value="Asp/Arg/Pro-Hydrxlase"/>
</dbReference>
<dbReference type="Pfam" id="PF05118">
    <property type="entry name" value="Asp_Arg_Hydrox"/>
    <property type="match status" value="1"/>
</dbReference>
<evidence type="ECO:0000313" key="3">
    <source>
        <dbReference type="Proteomes" id="UP000655044"/>
    </source>
</evidence>
<proteinExistence type="predicted"/>